<accession>A0ACA9QBR7</accession>
<reference evidence="1" key="1">
    <citation type="submission" date="2021-06" db="EMBL/GenBank/DDBJ databases">
        <authorList>
            <person name="Kallberg Y."/>
            <person name="Tangrot J."/>
            <person name="Rosling A."/>
        </authorList>
    </citation>
    <scope>NUCLEOTIDE SEQUENCE</scope>
    <source>
        <strain evidence="1">MA461A</strain>
    </source>
</reference>
<comment type="caution">
    <text evidence="1">The sequence shown here is derived from an EMBL/GenBank/DDBJ whole genome shotgun (WGS) entry which is preliminary data.</text>
</comment>
<dbReference type="EMBL" id="CAJVQC010030147">
    <property type="protein sequence ID" value="CAG8744762.1"/>
    <property type="molecule type" value="Genomic_DNA"/>
</dbReference>
<keyword evidence="2" id="KW-1185">Reference proteome</keyword>
<feature type="non-terminal residue" evidence="1">
    <location>
        <position position="1"/>
    </location>
</feature>
<evidence type="ECO:0000313" key="2">
    <source>
        <dbReference type="Proteomes" id="UP000789920"/>
    </source>
</evidence>
<evidence type="ECO:0000313" key="1">
    <source>
        <dbReference type="EMBL" id="CAG8744762.1"/>
    </source>
</evidence>
<name>A0ACA9QBR7_9GLOM</name>
<gene>
    <name evidence="1" type="ORF">RPERSI_LOCUS13536</name>
</gene>
<proteinExistence type="predicted"/>
<feature type="non-terminal residue" evidence="1">
    <location>
        <position position="593"/>
    </location>
</feature>
<dbReference type="Proteomes" id="UP000789920">
    <property type="component" value="Unassembled WGS sequence"/>
</dbReference>
<organism evidence="1 2">
    <name type="scientific">Racocetra persica</name>
    <dbReference type="NCBI Taxonomy" id="160502"/>
    <lineage>
        <taxon>Eukaryota</taxon>
        <taxon>Fungi</taxon>
        <taxon>Fungi incertae sedis</taxon>
        <taxon>Mucoromycota</taxon>
        <taxon>Glomeromycotina</taxon>
        <taxon>Glomeromycetes</taxon>
        <taxon>Diversisporales</taxon>
        <taxon>Gigasporaceae</taxon>
        <taxon>Racocetra</taxon>
    </lineage>
</organism>
<protein>
    <submittedName>
        <fullName evidence="1">20532_t:CDS:1</fullName>
    </submittedName>
</protein>
<sequence length="593" mass="69821">YKELPRLTVHPIKIQERDNAVINMVEGYYVYFKPVGPKFGQNLGKYIQFSYALFQMGDEFYELVQRQGNIRILVHDHLPPNNYSSCVHIDPKEVYRYPQLKMLQDIFENMPYKMLGINCIIFIQFLSIYMTGKIVSYEFIPGYNLLLPPEERTIRGYIDFYFKPEYETIAASEHQVEDLLKIVEGIYPKVNYKLPKFKKARSAKSNLYNFFTDIHFLDDVETVYTKYREGIKTVWYPMINFVKYHNVLITSKTIYRLINHKINIPDNKKLIVDLKEIEKYYIDMFKVPIDLDIKRVKNELYNIGITIPIRKFIREIDKIIADLINRFKKEYPHPEGIFTRHLGTVKMVDKSNERYFTNLKVNDLEKQKEEEICEAVFQQLFPILEGNTVIPSVSHVFLKDKVLKRSKVELEEKIRSIIAQDPLTYYSGILVNAMDSTMTYPYLRMLKTIRKKGYMNHPNLYSGEVRMKHQRHSTGQSTVSPDNTIYCLTLFVEAWTQITGFPAADFFKYNYITAYRDDNILSSNCFNDKWNADAIVDYFAKRGISLRTEGEAKGSLNGIEFLSKQYYEGTKLIQDVYIDPEYKNKIICSLLGT</sequence>